<feature type="compositionally biased region" description="Basic residues" evidence="6">
    <location>
        <begin position="60"/>
        <end position="71"/>
    </location>
</feature>
<dbReference type="Pfam" id="PF00573">
    <property type="entry name" value="Ribosomal_L4"/>
    <property type="match status" value="1"/>
</dbReference>
<evidence type="ECO:0000256" key="3">
    <source>
        <dbReference type="ARBA" id="ARBA00023274"/>
    </source>
</evidence>
<dbReference type="OrthoDB" id="9803201at2"/>
<comment type="function">
    <text evidence="5">Forms part of the polypeptide exit tunnel.</text>
</comment>
<dbReference type="RefSeq" id="WP_092190626.1">
    <property type="nucleotide sequence ID" value="NZ_FORX01000016.1"/>
</dbReference>
<evidence type="ECO:0000256" key="1">
    <source>
        <dbReference type="ARBA" id="ARBA00010528"/>
    </source>
</evidence>
<dbReference type="Proteomes" id="UP000198635">
    <property type="component" value="Unassembled WGS sequence"/>
</dbReference>
<dbReference type="EMBL" id="FORX01000016">
    <property type="protein sequence ID" value="SFK17013.1"/>
    <property type="molecule type" value="Genomic_DNA"/>
</dbReference>
<dbReference type="InterPro" id="IPR013005">
    <property type="entry name" value="Ribosomal_uL4-like"/>
</dbReference>
<dbReference type="PANTHER" id="PTHR10746:SF6">
    <property type="entry name" value="LARGE RIBOSOMAL SUBUNIT PROTEIN UL4M"/>
    <property type="match status" value="1"/>
</dbReference>
<dbReference type="GO" id="GO:0006412">
    <property type="term" value="P:translation"/>
    <property type="evidence" value="ECO:0007669"/>
    <property type="project" value="UniProtKB-UniRule"/>
</dbReference>
<evidence type="ECO:0000256" key="2">
    <source>
        <dbReference type="ARBA" id="ARBA00022980"/>
    </source>
</evidence>
<dbReference type="InterPro" id="IPR002136">
    <property type="entry name" value="Ribosomal_uL4"/>
</dbReference>
<evidence type="ECO:0000313" key="7">
    <source>
        <dbReference type="EMBL" id="SFK17013.1"/>
    </source>
</evidence>
<keyword evidence="2 5" id="KW-0689">Ribosomal protein</keyword>
<feature type="region of interest" description="Disordered" evidence="6">
    <location>
        <begin position="57"/>
        <end position="79"/>
    </location>
</feature>
<sequence length="206" mass="22847">MANAKVYDQNRMEVGEISLADDIFQVEVRPEVLHLAVKSHLAKLRSGTVGVKTRGLVRGGGKKPWRQKGTGRARAGSSRSPLWRSGAVIHGPQARDYSFKINKQIRKLALKMAISSRFTSENMLVVNKLQFDEIKTKNFVACKDTLGLKKALIVVAEKDTNLALSARNVPGILVLDPQSINVYEILKYPQMVLDQGAVLALQERLK</sequence>
<proteinExistence type="inferred from homology"/>
<dbReference type="InterPro" id="IPR023574">
    <property type="entry name" value="Ribosomal_uL4_dom_sf"/>
</dbReference>
<dbReference type="NCBIfam" id="TIGR03953">
    <property type="entry name" value="rplD_bact"/>
    <property type="match status" value="1"/>
</dbReference>
<organism evidence="7 8">
    <name type="scientific">Desulfomicrobium apsheronum</name>
    <dbReference type="NCBI Taxonomy" id="52560"/>
    <lineage>
        <taxon>Bacteria</taxon>
        <taxon>Pseudomonadati</taxon>
        <taxon>Thermodesulfobacteriota</taxon>
        <taxon>Desulfovibrionia</taxon>
        <taxon>Desulfovibrionales</taxon>
        <taxon>Desulfomicrobiaceae</taxon>
        <taxon>Desulfomicrobium</taxon>
    </lineage>
</organism>
<evidence type="ECO:0000256" key="4">
    <source>
        <dbReference type="ARBA" id="ARBA00035244"/>
    </source>
</evidence>
<name>A0A1I3XBV1_9BACT</name>
<comment type="similarity">
    <text evidence="1 5">Belongs to the universal ribosomal protein uL4 family.</text>
</comment>
<dbReference type="GO" id="GO:0019843">
    <property type="term" value="F:rRNA binding"/>
    <property type="evidence" value="ECO:0007669"/>
    <property type="project" value="UniProtKB-UniRule"/>
</dbReference>
<evidence type="ECO:0000313" key="8">
    <source>
        <dbReference type="Proteomes" id="UP000198635"/>
    </source>
</evidence>
<dbReference type="GO" id="GO:0005840">
    <property type="term" value="C:ribosome"/>
    <property type="evidence" value="ECO:0007669"/>
    <property type="project" value="UniProtKB-KW"/>
</dbReference>
<comment type="subunit">
    <text evidence="5">Part of the 50S ribosomal subunit.</text>
</comment>
<evidence type="ECO:0000256" key="5">
    <source>
        <dbReference type="HAMAP-Rule" id="MF_01328"/>
    </source>
</evidence>
<dbReference type="PANTHER" id="PTHR10746">
    <property type="entry name" value="50S RIBOSOMAL PROTEIN L4"/>
    <property type="match status" value="1"/>
</dbReference>
<keyword evidence="8" id="KW-1185">Reference proteome</keyword>
<evidence type="ECO:0000256" key="6">
    <source>
        <dbReference type="SAM" id="MobiDB-lite"/>
    </source>
</evidence>
<dbReference type="GO" id="GO:1990904">
    <property type="term" value="C:ribonucleoprotein complex"/>
    <property type="evidence" value="ECO:0007669"/>
    <property type="project" value="UniProtKB-KW"/>
</dbReference>
<dbReference type="Gene3D" id="3.40.1370.10">
    <property type="match status" value="1"/>
</dbReference>
<dbReference type="GO" id="GO:0003735">
    <property type="term" value="F:structural constituent of ribosome"/>
    <property type="evidence" value="ECO:0007669"/>
    <property type="project" value="InterPro"/>
</dbReference>
<comment type="function">
    <text evidence="5">One of the primary rRNA binding proteins, this protein initially binds near the 5'-end of the 23S rRNA. It is important during the early stages of 50S assembly. It makes multiple contacts with different domains of the 23S rRNA in the assembled 50S subunit and ribosome.</text>
</comment>
<dbReference type="STRING" id="52560.SAMN04488082_1164"/>
<keyword evidence="5" id="KW-0694">RNA-binding</keyword>
<keyword evidence="5" id="KW-0699">rRNA-binding</keyword>
<dbReference type="HAMAP" id="MF_01328_B">
    <property type="entry name" value="Ribosomal_uL4_B"/>
    <property type="match status" value="1"/>
</dbReference>
<keyword evidence="3 5" id="KW-0687">Ribonucleoprotein</keyword>
<gene>
    <name evidence="5" type="primary">rplD</name>
    <name evidence="7" type="ORF">SAMN04488082_1164</name>
</gene>
<accession>A0A1I3XBV1</accession>
<dbReference type="AlphaFoldDB" id="A0A1I3XBV1"/>
<reference evidence="8" key="1">
    <citation type="submission" date="2016-10" db="EMBL/GenBank/DDBJ databases">
        <authorList>
            <person name="Varghese N."/>
            <person name="Submissions S."/>
        </authorList>
    </citation>
    <scope>NUCLEOTIDE SEQUENCE [LARGE SCALE GENOMIC DNA]</scope>
    <source>
        <strain evidence="8">DSM 5918</strain>
    </source>
</reference>
<protein>
    <recommendedName>
        <fullName evidence="4 5">Large ribosomal subunit protein uL4</fullName>
    </recommendedName>
</protein>
<dbReference type="SUPFAM" id="SSF52166">
    <property type="entry name" value="Ribosomal protein L4"/>
    <property type="match status" value="1"/>
</dbReference>